<protein>
    <submittedName>
        <fullName evidence="1">Uncharacterized protein</fullName>
    </submittedName>
</protein>
<name>A0A1S1Z017_FLAPC</name>
<organism evidence="1 2">
    <name type="scientific">Flammeovirga pacifica</name>
    <dbReference type="NCBI Taxonomy" id="915059"/>
    <lineage>
        <taxon>Bacteria</taxon>
        <taxon>Pseudomonadati</taxon>
        <taxon>Bacteroidota</taxon>
        <taxon>Cytophagia</taxon>
        <taxon>Cytophagales</taxon>
        <taxon>Flammeovirgaceae</taxon>
        <taxon>Flammeovirga</taxon>
    </lineage>
</organism>
<proteinExistence type="predicted"/>
<accession>A0A1S1Z017</accession>
<dbReference type="RefSeq" id="WP_044221306.1">
    <property type="nucleotide sequence ID" value="NZ_JRYR02000001.1"/>
</dbReference>
<gene>
    <name evidence="1" type="ORF">NH26_09625</name>
</gene>
<evidence type="ECO:0000313" key="2">
    <source>
        <dbReference type="Proteomes" id="UP000179797"/>
    </source>
</evidence>
<dbReference type="Proteomes" id="UP000179797">
    <property type="component" value="Unassembled WGS sequence"/>
</dbReference>
<evidence type="ECO:0000313" key="1">
    <source>
        <dbReference type="EMBL" id="OHX66600.1"/>
    </source>
</evidence>
<keyword evidence="2" id="KW-1185">Reference proteome</keyword>
<reference evidence="1 2" key="1">
    <citation type="journal article" date="2012" name="Int. J. Syst. Evol. Microbiol.">
        <title>Flammeovirga pacifica sp. nov., isolated from deep-sea sediment.</title>
        <authorList>
            <person name="Xu H."/>
            <person name="Fu Y."/>
            <person name="Yang N."/>
            <person name="Ding Z."/>
            <person name="Lai Q."/>
            <person name="Zeng R."/>
        </authorList>
    </citation>
    <scope>NUCLEOTIDE SEQUENCE [LARGE SCALE GENOMIC DNA]</scope>
    <source>
        <strain evidence="2">DSM 24597 / LMG 26175 / WPAGA1</strain>
    </source>
</reference>
<dbReference type="AlphaFoldDB" id="A0A1S1Z017"/>
<comment type="caution">
    <text evidence="1">The sequence shown here is derived from an EMBL/GenBank/DDBJ whole genome shotgun (WGS) entry which is preliminary data.</text>
</comment>
<dbReference type="EMBL" id="JRYR02000001">
    <property type="protein sequence ID" value="OHX66600.1"/>
    <property type="molecule type" value="Genomic_DNA"/>
</dbReference>
<sequence>MSSPFSITINPSGSNLTEPLASGTISYIRNPQMVCKKNERVLLKVIDADKKIVITGTFEINSNKKNNGGIVKIEEGTILSYNNAKLPLQLQIEFCYDSKDVFPNITYKENGIEIITIASENNKEMILRSTTIAH</sequence>